<dbReference type="InterPro" id="IPR029056">
    <property type="entry name" value="Ribokinase-like"/>
</dbReference>
<feature type="compositionally biased region" description="Basic and acidic residues" evidence="1">
    <location>
        <begin position="17"/>
        <end position="28"/>
    </location>
</feature>
<feature type="domain" description="Carbohydrate kinase PfkB" evidence="2">
    <location>
        <begin position="365"/>
        <end position="413"/>
    </location>
</feature>
<reference evidence="3 4" key="2">
    <citation type="journal article" date="2013" name="IMA Fungus">
        <title>IMA Genome-F 1: Ceratocystis fimbriata: Draft nuclear genome sequence for the plant pathogen, Ceratocystis fimbriata.</title>
        <authorList>
            <person name="Wilken P.M."/>
            <person name="Steenkamp E.T."/>
            <person name="Wingfield M.J."/>
            <person name="de Beer Z.W."/>
            <person name="Wingfield B.D."/>
        </authorList>
    </citation>
    <scope>NUCLEOTIDE SEQUENCE [LARGE SCALE GENOMIC DNA]</scope>
    <source>
        <strain evidence="3 4">CBS 114723</strain>
    </source>
</reference>
<dbReference type="EMBL" id="APWK03000060">
    <property type="protein sequence ID" value="PHH52644.1"/>
    <property type="molecule type" value="Genomic_DNA"/>
</dbReference>
<dbReference type="PANTHER" id="PTHR47098">
    <property type="entry name" value="PROTEIN MAK32"/>
    <property type="match status" value="1"/>
</dbReference>
<evidence type="ECO:0000313" key="4">
    <source>
        <dbReference type="Proteomes" id="UP000222788"/>
    </source>
</evidence>
<dbReference type="CDD" id="cd01943">
    <property type="entry name" value="MAK32"/>
    <property type="match status" value="1"/>
</dbReference>
<evidence type="ECO:0000256" key="1">
    <source>
        <dbReference type="SAM" id="MobiDB-lite"/>
    </source>
</evidence>
<reference evidence="3 4" key="1">
    <citation type="journal article" date="2013" name="Fungal Biol.">
        <title>Analysis of microsatellite markers in the genome of the plant pathogen Ceratocystis fimbriata.</title>
        <authorList>
            <person name="Simpson M.C."/>
            <person name="Wilken P.M."/>
            <person name="Coetzee M.P."/>
            <person name="Wingfield M.J."/>
            <person name="Wingfield B.D."/>
        </authorList>
    </citation>
    <scope>NUCLEOTIDE SEQUENCE [LARGE SCALE GENOMIC DNA]</scope>
    <source>
        <strain evidence="3 4">CBS 114723</strain>
    </source>
</reference>
<dbReference type="STRING" id="1035309.A0A2C5X433"/>
<feature type="region of interest" description="Disordered" evidence="1">
    <location>
        <begin position="294"/>
        <end position="324"/>
    </location>
</feature>
<protein>
    <submittedName>
        <fullName evidence="3">Uncharacterized protein C16C9.01c</fullName>
    </submittedName>
</protein>
<evidence type="ECO:0000313" key="3">
    <source>
        <dbReference type="EMBL" id="PHH52644.1"/>
    </source>
</evidence>
<dbReference type="Proteomes" id="UP000222788">
    <property type="component" value="Unassembled WGS sequence"/>
</dbReference>
<gene>
    <name evidence="3" type="ORF">CFIMG_005791RA</name>
</gene>
<dbReference type="Gene3D" id="3.40.1190.20">
    <property type="match status" value="1"/>
</dbReference>
<dbReference type="PANTHER" id="PTHR47098:SF2">
    <property type="entry name" value="PROTEIN MAK32"/>
    <property type="match status" value="1"/>
</dbReference>
<accession>A0A2C5X433</accession>
<dbReference type="SUPFAM" id="SSF53613">
    <property type="entry name" value="Ribokinase-like"/>
    <property type="match status" value="1"/>
</dbReference>
<comment type="caution">
    <text evidence="3">The sequence shown here is derived from an EMBL/GenBank/DDBJ whole genome shotgun (WGS) entry which is preliminary data.</text>
</comment>
<feature type="region of interest" description="Disordered" evidence="1">
    <location>
        <begin position="1"/>
        <end position="43"/>
    </location>
</feature>
<proteinExistence type="predicted"/>
<dbReference type="AlphaFoldDB" id="A0A2C5X433"/>
<dbReference type="Pfam" id="PF00294">
    <property type="entry name" value="PfkB"/>
    <property type="match status" value="1"/>
</dbReference>
<sequence length="444" mass="48536">MSSTEMIKEGASPDQALHSDEGQDHQDCHLTTQSTAIDDDGRAESEPQIDFVTLGMFIIDEIEFPPPKPSVKDALGGAGSFAALGARIMSSPPKSQSVGWIVDQGSDFPPALTELIQLWNSSVLFRRDDTRLTTRGWNGYGDGETRGFRYTTPKKRLTGRDLTPAMLLSKSFHMVCSPVRCRELVSEIKALRKELQTSHNETCTKPLFIWEPVPDLCTPENLLECTRTLSYVDVCSPNHAELAGFMGETGVDENGDISQEAIERNCEQLLASMPLQSFSLVVRAGRKGCYVARNGGRKGSSTNWRTTKPARQKKQQHAPSSMLRPDTDMFALFEHLTPDNEGCIDREEIEIDAGISRWIPAVHSDPSQVVDPTGGGNCFLGGLAVALARGHNVEEAAIWGSVAASFAIEQVGVPTVVGDGGGNETWNGVDVQDRMLEFKTRILL</sequence>
<keyword evidence="4" id="KW-1185">Reference proteome</keyword>
<name>A0A2C5X433_9PEZI</name>
<dbReference type="InterPro" id="IPR011611">
    <property type="entry name" value="PfkB_dom"/>
</dbReference>
<dbReference type="OrthoDB" id="497927at2759"/>
<organism evidence="3 4">
    <name type="scientific">Ceratocystis fimbriata CBS 114723</name>
    <dbReference type="NCBI Taxonomy" id="1035309"/>
    <lineage>
        <taxon>Eukaryota</taxon>
        <taxon>Fungi</taxon>
        <taxon>Dikarya</taxon>
        <taxon>Ascomycota</taxon>
        <taxon>Pezizomycotina</taxon>
        <taxon>Sordariomycetes</taxon>
        <taxon>Hypocreomycetidae</taxon>
        <taxon>Microascales</taxon>
        <taxon>Ceratocystidaceae</taxon>
        <taxon>Ceratocystis</taxon>
    </lineage>
</organism>
<dbReference type="InterPro" id="IPR034094">
    <property type="entry name" value="Mak32"/>
</dbReference>
<evidence type="ECO:0000259" key="2">
    <source>
        <dbReference type="Pfam" id="PF00294"/>
    </source>
</evidence>